<dbReference type="AlphaFoldDB" id="A0A2S5CHL6"/>
<dbReference type="RefSeq" id="WP_170065188.1">
    <property type="nucleotide sequence ID" value="NZ_PGFZ01000012.1"/>
</dbReference>
<sequence length="51" mass="5830">MKVLIYNELNPKTIPGFAKLKKYLEEEDDDFKSAEVKKVWGQFVSGAVEPV</sequence>
<evidence type="ECO:0000313" key="2">
    <source>
        <dbReference type="Proteomes" id="UP000237423"/>
    </source>
</evidence>
<organism evidence="1 2">
    <name type="scientific">Methylovulum psychrotolerans</name>
    <dbReference type="NCBI Taxonomy" id="1704499"/>
    <lineage>
        <taxon>Bacteria</taxon>
        <taxon>Pseudomonadati</taxon>
        <taxon>Pseudomonadota</taxon>
        <taxon>Gammaproteobacteria</taxon>
        <taxon>Methylococcales</taxon>
        <taxon>Methylococcaceae</taxon>
        <taxon>Methylovulum</taxon>
    </lineage>
</organism>
<dbReference type="Proteomes" id="UP000237423">
    <property type="component" value="Unassembled WGS sequence"/>
</dbReference>
<dbReference type="EMBL" id="PGFZ01000012">
    <property type="protein sequence ID" value="POZ50310.1"/>
    <property type="molecule type" value="Genomic_DNA"/>
</dbReference>
<name>A0A2S5CHL6_9GAMM</name>
<accession>A0A2S5CHL6</accession>
<reference evidence="1 2" key="1">
    <citation type="submission" date="2017-11" db="EMBL/GenBank/DDBJ databases">
        <title>Draft Genome Sequence of Methylobacter psychrotolerans Sph1T, an Obligate Methanotroph from Low-Temperature Environments.</title>
        <authorList>
            <person name="Oshkin I.Y."/>
            <person name="Miroshnikov K."/>
            <person name="Belova S.E."/>
            <person name="Korzhenkov A."/>
            <person name="Toshchakov S.V."/>
            <person name="Dedysh S.N."/>
        </authorList>
    </citation>
    <scope>NUCLEOTIDE SEQUENCE [LARGE SCALE GENOMIC DNA]</scope>
    <source>
        <strain evidence="1 2">Sph1</strain>
    </source>
</reference>
<gene>
    <name evidence="1" type="ORF">AADEFJLK_03894</name>
</gene>
<proteinExistence type="predicted"/>
<evidence type="ECO:0000313" key="1">
    <source>
        <dbReference type="EMBL" id="POZ50310.1"/>
    </source>
</evidence>
<comment type="caution">
    <text evidence="1">The sequence shown here is derived from an EMBL/GenBank/DDBJ whole genome shotgun (WGS) entry which is preliminary data.</text>
</comment>
<protein>
    <submittedName>
        <fullName evidence="1">Uncharacterized protein</fullName>
    </submittedName>
</protein>